<dbReference type="Gene3D" id="3.30.2010.10">
    <property type="entry name" value="Metalloproteases ('zincins'), catalytic domain"/>
    <property type="match status" value="1"/>
</dbReference>
<dbReference type="PANTHER" id="PTHR22726">
    <property type="entry name" value="METALLOENDOPEPTIDASE OMA1"/>
    <property type="match status" value="1"/>
</dbReference>
<accession>A0A3B1DVA1</accession>
<evidence type="ECO:0000313" key="8">
    <source>
        <dbReference type="EMBL" id="VAX35895.1"/>
    </source>
</evidence>
<sequence length="265" mass="29913">MKTFLPSTTPGVVLGQFLIFLFFLTGCATEFNLATQKQERLIYGTDKEVKVGSAVAEKLEANYKVIEDVDVNERLQRILARIVAVCDRRDIVYFIKAIDEDINNALSLPGGYVYIFKGVLDLVENDDQLAGVVAHEVAHITARHGIKRLQNAYGALFLQLLSTQSNGNVAGGVNFALTALFMEYSQEAEFESDRLAVKYLRKAGYDPNEMTKFLAFLKKEKEKAPLRRYSYWRTHPGIAKRMAVVNQEITGKLEFRDYLNLIGND</sequence>
<keyword evidence="3" id="KW-0479">Metal-binding</keyword>
<keyword evidence="6" id="KW-0482">Metalloprotease</keyword>
<evidence type="ECO:0000256" key="3">
    <source>
        <dbReference type="ARBA" id="ARBA00022723"/>
    </source>
</evidence>
<name>A0A3B1DVA1_9ZZZZ</name>
<dbReference type="InterPro" id="IPR001915">
    <property type="entry name" value="Peptidase_M48"/>
</dbReference>
<gene>
    <name evidence="8" type="ORF">MNBD_UNCLBAC01-1110</name>
</gene>
<feature type="domain" description="Peptidase M48" evidence="7">
    <location>
        <begin position="72"/>
        <end position="247"/>
    </location>
</feature>
<dbReference type="GO" id="GO:0004222">
    <property type="term" value="F:metalloendopeptidase activity"/>
    <property type="evidence" value="ECO:0007669"/>
    <property type="project" value="InterPro"/>
</dbReference>
<dbReference type="GO" id="GO:0051603">
    <property type="term" value="P:proteolysis involved in protein catabolic process"/>
    <property type="evidence" value="ECO:0007669"/>
    <property type="project" value="TreeGrafter"/>
</dbReference>
<dbReference type="PROSITE" id="PS51257">
    <property type="entry name" value="PROKAR_LIPOPROTEIN"/>
    <property type="match status" value="1"/>
</dbReference>
<organism evidence="8">
    <name type="scientific">hydrothermal vent metagenome</name>
    <dbReference type="NCBI Taxonomy" id="652676"/>
    <lineage>
        <taxon>unclassified sequences</taxon>
        <taxon>metagenomes</taxon>
        <taxon>ecological metagenomes</taxon>
    </lineage>
</organism>
<evidence type="ECO:0000256" key="4">
    <source>
        <dbReference type="ARBA" id="ARBA00022801"/>
    </source>
</evidence>
<proteinExistence type="predicted"/>
<evidence type="ECO:0000259" key="7">
    <source>
        <dbReference type="Pfam" id="PF01435"/>
    </source>
</evidence>
<evidence type="ECO:0000256" key="6">
    <source>
        <dbReference type="ARBA" id="ARBA00023049"/>
    </source>
</evidence>
<reference evidence="8" key="1">
    <citation type="submission" date="2018-06" db="EMBL/GenBank/DDBJ databases">
        <authorList>
            <person name="Zhirakovskaya E."/>
        </authorList>
    </citation>
    <scope>NUCLEOTIDE SEQUENCE</scope>
</reference>
<keyword evidence="2" id="KW-0645">Protease</keyword>
<evidence type="ECO:0000256" key="2">
    <source>
        <dbReference type="ARBA" id="ARBA00022670"/>
    </source>
</evidence>
<dbReference type="Pfam" id="PF01435">
    <property type="entry name" value="Peptidase_M48"/>
    <property type="match status" value="1"/>
</dbReference>
<keyword evidence="4" id="KW-0378">Hydrolase</keyword>
<protein>
    <recommendedName>
        <fullName evidence="7">Peptidase M48 domain-containing protein</fullName>
    </recommendedName>
</protein>
<comment type="cofactor">
    <cofactor evidence="1">
        <name>Zn(2+)</name>
        <dbReference type="ChEBI" id="CHEBI:29105"/>
    </cofactor>
</comment>
<dbReference type="EMBL" id="UOGJ01000075">
    <property type="protein sequence ID" value="VAX35895.1"/>
    <property type="molecule type" value="Genomic_DNA"/>
</dbReference>
<evidence type="ECO:0000256" key="1">
    <source>
        <dbReference type="ARBA" id="ARBA00001947"/>
    </source>
</evidence>
<dbReference type="GO" id="GO:0046872">
    <property type="term" value="F:metal ion binding"/>
    <property type="evidence" value="ECO:0007669"/>
    <property type="project" value="UniProtKB-KW"/>
</dbReference>
<dbReference type="PANTHER" id="PTHR22726:SF1">
    <property type="entry name" value="METALLOENDOPEPTIDASE OMA1, MITOCHONDRIAL"/>
    <property type="match status" value="1"/>
</dbReference>
<evidence type="ECO:0000256" key="5">
    <source>
        <dbReference type="ARBA" id="ARBA00022833"/>
    </source>
</evidence>
<dbReference type="AlphaFoldDB" id="A0A3B1DVA1"/>
<dbReference type="InterPro" id="IPR051156">
    <property type="entry name" value="Mito/Outer_Membr_Metalloprot"/>
</dbReference>
<dbReference type="GO" id="GO:0016020">
    <property type="term" value="C:membrane"/>
    <property type="evidence" value="ECO:0007669"/>
    <property type="project" value="TreeGrafter"/>
</dbReference>
<keyword evidence="5" id="KW-0862">Zinc</keyword>